<dbReference type="InterPro" id="IPR011333">
    <property type="entry name" value="SKP1/BTB/POZ_sf"/>
</dbReference>
<feature type="region of interest" description="Disordered" evidence="1">
    <location>
        <begin position="269"/>
        <end position="290"/>
    </location>
</feature>
<dbReference type="PANTHER" id="PTHR46306">
    <property type="entry name" value="BTB/POZ DOMAIN-CONTAINING PROTEIN 9"/>
    <property type="match status" value="1"/>
</dbReference>
<dbReference type="Pfam" id="PF07707">
    <property type="entry name" value="BACK"/>
    <property type="match status" value="1"/>
</dbReference>
<dbReference type="GO" id="GO:0048512">
    <property type="term" value="P:circadian behavior"/>
    <property type="evidence" value="ECO:0007669"/>
    <property type="project" value="TreeGrafter"/>
</dbReference>
<dbReference type="Gene3D" id="1.25.40.420">
    <property type="match status" value="1"/>
</dbReference>
<evidence type="ECO:0000259" key="2">
    <source>
        <dbReference type="PROSITE" id="PS50097"/>
    </source>
</evidence>
<reference evidence="3" key="1">
    <citation type="submission" date="2021-05" db="EMBL/GenBank/DDBJ databases">
        <authorList>
            <person name="Alioto T."/>
            <person name="Alioto T."/>
            <person name="Gomez Garrido J."/>
        </authorList>
    </citation>
    <scope>NUCLEOTIDE SEQUENCE</scope>
</reference>
<proteinExistence type="predicted"/>
<dbReference type="GO" id="GO:0050804">
    <property type="term" value="P:modulation of chemical synaptic transmission"/>
    <property type="evidence" value="ECO:0007669"/>
    <property type="project" value="TreeGrafter"/>
</dbReference>
<dbReference type="InterPro" id="IPR000210">
    <property type="entry name" value="BTB/POZ_dom"/>
</dbReference>
<dbReference type="PANTHER" id="PTHR46306:SF1">
    <property type="entry name" value="BTB_POZ DOMAIN-CONTAINING PROTEIN 9"/>
    <property type="match status" value="1"/>
</dbReference>
<feature type="compositionally biased region" description="Polar residues" evidence="1">
    <location>
        <begin position="271"/>
        <end position="281"/>
    </location>
</feature>
<dbReference type="Pfam" id="PF00651">
    <property type="entry name" value="BTB"/>
    <property type="match status" value="1"/>
</dbReference>
<dbReference type="InterPro" id="IPR052407">
    <property type="entry name" value="BTB_POZ_domain_cont_9"/>
</dbReference>
<organism evidence="3">
    <name type="scientific">Cacopsylla melanoneura</name>
    <dbReference type="NCBI Taxonomy" id="428564"/>
    <lineage>
        <taxon>Eukaryota</taxon>
        <taxon>Metazoa</taxon>
        <taxon>Ecdysozoa</taxon>
        <taxon>Arthropoda</taxon>
        <taxon>Hexapoda</taxon>
        <taxon>Insecta</taxon>
        <taxon>Pterygota</taxon>
        <taxon>Neoptera</taxon>
        <taxon>Paraneoptera</taxon>
        <taxon>Hemiptera</taxon>
        <taxon>Sternorrhyncha</taxon>
        <taxon>Psylloidea</taxon>
        <taxon>Psyllidae</taxon>
        <taxon>Psyllinae</taxon>
        <taxon>Cacopsylla</taxon>
    </lineage>
</organism>
<evidence type="ECO:0000256" key="1">
    <source>
        <dbReference type="SAM" id="MobiDB-lite"/>
    </source>
</evidence>
<dbReference type="PROSITE" id="PS50097">
    <property type="entry name" value="BTB"/>
    <property type="match status" value="1"/>
</dbReference>
<sequence length="543" mass="62649">MTETNQHFVYNDPNTLKQNMAVLFNNPQHSDTTFIIGDSKLYAWSGLLSVASPKLGDTINLHFENCHDREMKLYGVKNVESFSLVLKYIYGLDINFSQTSVAVICEVLRLSKNYELTNFSKDLTDYLSKIDCFSLESAVVLLNTANKYNIQELYEKVTIFAYHNADELMKHASFQDLHYDVLVNLLKSDWFCSSEFDILKGVLHWHSDLDKERNKLKKSLDKKNVGEDTEDEDASSVKSDQPDSCEQDLVKEMDVESVESDECLKMEKSNMNENGECSSANDNRDSEDKELAVREKTEKCLKTAKSFSENILKSLLALIRISQISAMDMFNALTTEVLFMNYSHLLGGVKYFSQSCESRKKYQEVTLVSIDGQHRVLHNITQIFTFKGAWEPETKLDSRENGYLFEDLTCKICFQFTRWSNAKSNPNHYRRVFTSYLTFCSVEDIPSDWKCTTECQLKWISKKPDLLEDLVLPEDNSYTTLTLSSDNPCVEIGKWDWEGKANEWYTAYRPDETKSYTFTLDFKSAECKFFDKEKERIELGGAS</sequence>
<accession>A0A8D8M5P7</accession>
<dbReference type="Gene3D" id="3.30.710.10">
    <property type="entry name" value="Potassium Channel Kv1.1, Chain A"/>
    <property type="match status" value="1"/>
</dbReference>
<dbReference type="SUPFAM" id="SSF54695">
    <property type="entry name" value="POZ domain"/>
    <property type="match status" value="1"/>
</dbReference>
<feature type="domain" description="BTB" evidence="2">
    <location>
        <begin position="30"/>
        <end position="98"/>
    </location>
</feature>
<name>A0A8D8M5P7_9HEMI</name>
<dbReference type="EMBL" id="HBUF01049831">
    <property type="protein sequence ID" value="CAG6621283.1"/>
    <property type="molecule type" value="Transcribed_RNA"/>
</dbReference>
<protein>
    <submittedName>
        <fullName evidence="3">BTB/POZ domain-containing protein 9</fullName>
    </submittedName>
</protein>
<evidence type="ECO:0000313" key="3">
    <source>
        <dbReference type="EMBL" id="CAG6621283.1"/>
    </source>
</evidence>
<dbReference type="InterPro" id="IPR011705">
    <property type="entry name" value="BACK"/>
</dbReference>
<dbReference type="GO" id="GO:0005737">
    <property type="term" value="C:cytoplasm"/>
    <property type="evidence" value="ECO:0007669"/>
    <property type="project" value="TreeGrafter"/>
</dbReference>
<feature type="region of interest" description="Disordered" evidence="1">
    <location>
        <begin position="221"/>
        <end position="249"/>
    </location>
</feature>
<dbReference type="AlphaFoldDB" id="A0A8D8M5P7"/>
<dbReference type="GO" id="GO:0008344">
    <property type="term" value="P:adult locomotory behavior"/>
    <property type="evidence" value="ECO:0007669"/>
    <property type="project" value="TreeGrafter"/>
</dbReference>